<reference evidence="5" key="1">
    <citation type="submission" date="2021-01" db="EMBL/GenBank/DDBJ databases">
        <title>Caligus Genome Assembly.</title>
        <authorList>
            <person name="Gallardo-Escarate C."/>
        </authorList>
    </citation>
    <scope>NUCLEOTIDE SEQUENCE [LARGE SCALE GENOMIC DNA]</scope>
</reference>
<name>A0A7T8QWQ7_CALRO</name>
<dbReference type="GO" id="GO:0030125">
    <property type="term" value="C:clathrin vesicle coat"/>
    <property type="evidence" value="ECO:0007669"/>
    <property type="project" value="TreeGrafter"/>
</dbReference>
<dbReference type="InterPro" id="IPR011993">
    <property type="entry name" value="PH-like_dom_sf"/>
</dbReference>
<protein>
    <submittedName>
        <fullName evidence="4">NECAPlike protein CG9132like</fullName>
    </submittedName>
</protein>
<dbReference type="GO" id="GO:0006897">
    <property type="term" value="P:endocytosis"/>
    <property type="evidence" value="ECO:0007669"/>
    <property type="project" value="InterPro"/>
</dbReference>
<proteinExistence type="inferred from homology"/>
<dbReference type="PANTHER" id="PTHR12847:SF9">
    <property type="entry name" value="NECAP-LIKE PROTEIN CG9132"/>
    <property type="match status" value="1"/>
</dbReference>
<feature type="compositionally biased region" description="Low complexity" evidence="2">
    <location>
        <begin position="152"/>
        <end position="165"/>
    </location>
</feature>
<feature type="non-terminal residue" evidence="4">
    <location>
        <position position="181"/>
    </location>
</feature>
<dbReference type="OrthoDB" id="10265489at2759"/>
<keyword evidence="5" id="KW-1185">Reference proteome</keyword>
<comment type="similarity">
    <text evidence="1">Belongs to the NECAP family.</text>
</comment>
<dbReference type="PANTHER" id="PTHR12847">
    <property type="entry name" value="ATP-BINDING CASSETTE ABC TRANSPORTER-RELATED"/>
    <property type="match status" value="1"/>
</dbReference>
<evidence type="ECO:0000256" key="2">
    <source>
        <dbReference type="SAM" id="MobiDB-lite"/>
    </source>
</evidence>
<dbReference type="Proteomes" id="UP000595437">
    <property type="component" value="Chromosome 2"/>
</dbReference>
<dbReference type="EMBL" id="CP045891">
    <property type="protein sequence ID" value="QQP57935.1"/>
    <property type="molecule type" value="Genomic_DNA"/>
</dbReference>
<feature type="compositionally biased region" description="Basic and acidic residues" evidence="2">
    <location>
        <begin position="115"/>
        <end position="125"/>
    </location>
</feature>
<dbReference type="Pfam" id="PF07933">
    <property type="entry name" value="DUF1681"/>
    <property type="match status" value="1"/>
</dbReference>
<feature type="domain" description="NECAP PHear" evidence="3">
    <location>
        <begin position="7"/>
        <end position="132"/>
    </location>
</feature>
<evidence type="ECO:0000313" key="4">
    <source>
        <dbReference type="EMBL" id="QQP57935.1"/>
    </source>
</evidence>
<dbReference type="Gene3D" id="2.30.29.30">
    <property type="entry name" value="Pleckstrin-homology domain (PH domain)/Phosphotyrosine-binding domain (PTB)"/>
    <property type="match status" value="1"/>
</dbReference>
<evidence type="ECO:0000256" key="1">
    <source>
        <dbReference type="ARBA" id="ARBA00007736"/>
    </source>
</evidence>
<evidence type="ECO:0000259" key="3">
    <source>
        <dbReference type="Pfam" id="PF07933"/>
    </source>
</evidence>
<dbReference type="InterPro" id="IPR012466">
    <property type="entry name" value="NECAP_PHear"/>
</dbReference>
<gene>
    <name evidence="4" type="ORF">FKW44_003097</name>
</gene>
<sequence length="181" mass="19858">QDSGKDSNWKANSWNLSKPDWTGKLKLVTGSDKSCTIRLEEGSSTYAECIVDNYPGPCVTTVSDSSRYFVIQIKPKEYLGLGFADRSDSFDLNVALQSHFKGILVDEAIEKESQEEPKEKLDLSLKEGQTIKSNRNRSKSPAPGRGIPPPNAAAMEAAGLAAPKKFPAPPTKQTNPNWIQF</sequence>
<accession>A0A7T8QWQ7</accession>
<dbReference type="SUPFAM" id="SSF50729">
    <property type="entry name" value="PH domain-like"/>
    <property type="match status" value="1"/>
</dbReference>
<evidence type="ECO:0000313" key="5">
    <source>
        <dbReference type="Proteomes" id="UP000595437"/>
    </source>
</evidence>
<organism evidence="4 5">
    <name type="scientific">Caligus rogercresseyi</name>
    <name type="common">Sea louse</name>
    <dbReference type="NCBI Taxonomy" id="217165"/>
    <lineage>
        <taxon>Eukaryota</taxon>
        <taxon>Metazoa</taxon>
        <taxon>Ecdysozoa</taxon>
        <taxon>Arthropoda</taxon>
        <taxon>Crustacea</taxon>
        <taxon>Multicrustacea</taxon>
        <taxon>Hexanauplia</taxon>
        <taxon>Copepoda</taxon>
        <taxon>Siphonostomatoida</taxon>
        <taxon>Caligidae</taxon>
        <taxon>Caligus</taxon>
    </lineage>
</organism>
<dbReference type="AlphaFoldDB" id="A0A7T8QWQ7"/>
<feature type="region of interest" description="Disordered" evidence="2">
    <location>
        <begin position="115"/>
        <end position="181"/>
    </location>
</feature>